<feature type="transmembrane region" description="Helical" evidence="1">
    <location>
        <begin position="135"/>
        <end position="155"/>
    </location>
</feature>
<keyword evidence="1" id="KW-0472">Membrane</keyword>
<gene>
    <name evidence="2" type="ORF">N7U62_07855</name>
</gene>
<name>A0ABT3CS90_9BACT</name>
<protein>
    <recommendedName>
        <fullName evidence="4">Lycopene cyclase domain-containing protein</fullName>
    </recommendedName>
</protein>
<feature type="transmembrane region" description="Helical" evidence="1">
    <location>
        <begin position="109"/>
        <end position="129"/>
    </location>
</feature>
<feature type="transmembrane region" description="Helical" evidence="1">
    <location>
        <begin position="6"/>
        <end position="28"/>
    </location>
</feature>
<feature type="transmembrane region" description="Helical" evidence="1">
    <location>
        <begin position="162"/>
        <end position="183"/>
    </location>
</feature>
<sequence length="237" mass="27038">MTDEIPYYVYVVFILTTLATFGFLFYGFKRAEADKSNTALFISTFLIVWLFFIGILALYGWFADFDTLPPKLAVVILPPNLFAILIIFNKRSRPFLMRIPITSLTYLHLVRVPVEIVLWWLALVKWLPFLLTFEGINYDILSGVSAPFVAIFMVGLRSKVKLGAIIWNIAALLLLINIVSHAFLATPLPFQKFGFDQPNIAVFYFPFVWLPGFIVPAVLFAHLTSLLQLFTQNDETS</sequence>
<keyword evidence="3" id="KW-1185">Reference proteome</keyword>
<keyword evidence="1" id="KW-0812">Transmembrane</keyword>
<comment type="caution">
    <text evidence="2">The sequence shown here is derived from an EMBL/GenBank/DDBJ whole genome shotgun (WGS) entry which is preliminary data.</text>
</comment>
<feature type="transmembrane region" description="Helical" evidence="1">
    <location>
        <begin position="203"/>
        <end position="223"/>
    </location>
</feature>
<feature type="transmembrane region" description="Helical" evidence="1">
    <location>
        <begin position="40"/>
        <end position="62"/>
    </location>
</feature>
<accession>A0ABT3CS90</accession>
<reference evidence="2 3" key="1">
    <citation type="submission" date="2022-10" db="EMBL/GenBank/DDBJ databases">
        <title>Comparative genomics and taxonomic characterization of three novel marine species of genus Reichenbachiella exhibiting antioxidant and polysaccharide degradation activities.</title>
        <authorList>
            <person name="Muhammad N."/>
            <person name="Lee Y.-J."/>
            <person name="Ko J."/>
            <person name="Kim S.-G."/>
        </authorList>
    </citation>
    <scope>NUCLEOTIDE SEQUENCE [LARGE SCALE GENOMIC DNA]</scope>
    <source>
        <strain evidence="2 3">ABR2-5</strain>
    </source>
</reference>
<evidence type="ECO:0000313" key="2">
    <source>
        <dbReference type="EMBL" id="MCV9386571.1"/>
    </source>
</evidence>
<evidence type="ECO:0000313" key="3">
    <source>
        <dbReference type="Proteomes" id="UP001300692"/>
    </source>
</evidence>
<dbReference type="EMBL" id="JAOYOD010000001">
    <property type="protein sequence ID" value="MCV9386571.1"/>
    <property type="molecule type" value="Genomic_DNA"/>
</dbReference>
<dbReference type="RefSeq" id="WP_264137380.1">
    <property type="nucleotide sequence ID" value="NZ_JAOYOD010000001.1"/>
</dbReference>
<organism evidence="2 3">
    <name type="scientific">Reichenbachiella ulvae</name>
    <dbReference type="NCBI Taxonomy" id="2980104"/>
    <lineage>
        <taxon>Bacteria</taxon>
        <taxon>Pseudomonadati</taxon>
        <taxon>Bacteroidota</taxon>
        <taxon>Cytophagia</taxon>
        <taxon>Cytophagales</taxon>
        <taxon>Reichenbachiellaceae</taxon>
        <taxon>Reichenbachiella</taxon>
    </lineage>
</organism>
<dbReference type="Proteomes" id="UP001300692">
    <property type="component" value="Unassembled WGS sequence"/>
</dbReference>
<evidence type="ECO:0000256" key="1">
    <source>
        <dbReference type="SAM" id="Phobius"/>
    </source>
</evidence>
<evidence type="ECO:0008006" key="4">
    <source>
        <dbReference type="Google" id="ProtNLM"/>
    </source>
</evidence>
<keyword evidence="1" id="KW-1133">Transmembrane helix</keyword>
<feature type="transmembrane region" description="Helical" evidence="1">
    <location>
        <begin position="68"/>
        <end position="88"/>
    </location>
</feature>
<proteinExistence type="predicted"/>